<accession>A0A554JAI7</accession>
<dbReference type="PANTHER" id="PTHR34070:SF1">
    <property type="entry name" value="DNA ALKYLATION REPAIR PROTEIN"/>
    <property type="match status" value="1"/>
</dbReference>
<protein>
    <submittedName>
        <fullName evidence="1">Putative DNA alkylation repair enzyme</fullName>
    </submittedName>
</protein>
<gene>
    <name evidence="1" type="ORF">G01um101477_506</name>
</gene>
<dbReference type="Gene3D" id="1.25.10.90">
    <property type="match status" value="1"/>
</dbReference>
<evidence type="ECO:0000313" key="1">
    <source>
        <dbReference type="EMBL" id="TSC65361.1"/>
    </source>
</evidence>
<dbReference type="PANTHER" id="PTHR34070">
    <property type="entry name" value="ARMADILLO-TYPE FOLD"/>
    <property type="match status" value="1"/>
</dbReference>
<name>A0A554JAI7_9BACT</name>
<dbReference type="Proteomes" id="UP000319613">
    <property type="component" value="Unassembled WGS sequence"/>
</dbReference>
<proteinExistence type="predicted"/>
<sequence length="235" mass="27722">MSEYTKLVKELRKKADPVRAKNLQGFFKTKPGEYGAGDVFLGITVPEIRKTAHNFSKLSFISIKKLLSSKIHEHRLTALEILVIQYEGTSNQQTKKKIVQAYIKNRKGINNWDLVDLSTPYILGDWFKERDKSLLYRWANSKNVWERRMAIIATANFIRFNQFTDTLKISKLLLNDKHDLIQKAVGWMLREVGKKSLKTEKEFLDIHYKKMPRTMLRYAIERLSKKDKTYYMKKI</sequence>
<dbReference type="InterPro" id="IPR014825">
    <property type="entry name" value="DNA_alkylation"/>
</dbReference>
<dbReference type="InterPro" id="IPR016024">
    <property type="entry name" value="ARM-type_fold"/>
</dbReference>
<dbReference type="EMBL" id="VMFF01000049">
    <property type="protein sequence ID" value="TSC65361.1"/>
    <property type="molecule type" value="Genomic_DNA"/>
</dbReference>
<organism evidence="1 2">
    <name type="scientific">Candidatus Doudnabacteria bacterium Gr01-1014_77</name>
    <dbReference type="NCBI Taxonomy" id="2017133"/>
    <lineage>
        <taxon>Bacteria</taxon>
        <taxon>Candidatus Doudnaibacteriota</taxon>
    </lineage>
</organism>
<dbReference type="Pfam" id="PF08713">
    <property type="entry name" value="DNA_alkylation"/>
    <property type="match status" value="1"/>
</dbReference>
<dbReference type="CDD" id="cd06561">
    <property type="entry name" value="AlkD_like"/>
    <property type="match status" value="1"/>
</dbReference>
<dbReference type="AlphaFoldDB" id="A0A554JAI7"/>
<evidence type="ECO:0000313" key="2">
    <source>
        <dbReference type="Proteomes" id="UP000319613"/>
    </source>
</evidence>
<reference evidence="1 2" key="1">
    <citation type="submission" date="2017-07" db="EMBL/GenBank/DDBJ databases">
        <title>Mechanisms for carbon and nitrogen cycling indicate functional differentiation within the Candidate Phyla Radiation.</title>
        <authorList>
            <person name="Danczak R.E."/>
            <person name="Johnston M.D."/>
            <person name="Kenah C."/>
            <person name="Slattery M."/>
            <person name="Wrighton K.C."/>
            <person name="Wilkins M.J."/>
        </authorList>
    </citation>
    <scope>NUCLEOTIDE SEQUENCE [LARGE SCALE GENOMIC DNA]</scope>
    <source>
        <strain evidence="1">Gr01-1014_77</strain>
    </source>
</reference>
<dbReference type="SUPFAM" id="SSF48371">
    <property type="entry name" value="ARM repeat"/>
    <property type="match status" value="1"/>
</dbReference>
<comment type="caution">
    <text evidence="1">The sequence shown here is derived from an EMBL/GenBank/DDBJ whole genome shotgun (WGS) entry which is preliminary data.</text>
</comment>